<feature type="compositionally biased region" description="Acidic residues" evidence="2">
    <location>
        <begin position="189"/>
        <end position="198"/>
    </location>
</feature>
<feature type="region of interest" description="Disordered" evidence="2">
    <location>
        <begin position="534"/>
        <end position="559"/>
    </location>
</feature>
<feature type="compositionally biased region" description="Basic and acidic residues" evidence="2">
    <location>
        <begin position="200"/>
        <end position="217"/>
    </location>
</feature>
<evidence type="ECO:0000313" key="3">
    <source>
        <dbReference type="EMBL" id="GBO02573.1"/>
    </source>
</evidence>
<gene>
    <name evidence="3" type="ORF">AVEN_76412_1</name>
</gene>
<evidence type="ECO:0000256" key="2">
    <source>
        <dbReference type="SAM" id="MobiDB-lite"/>
    </source>
</evidence>
<name>A0A4Y2TPL6_ARAVE</name>
<protein>
    <submittedName>
        <fullName evidence="3">Uncharacterized protein</fullName>
    </submittedName>
</protein>
<sequence length="559" mass="63454">MESVVIETLGCPLDPDLLKSWEKFSLESSHSRISSDHSESADEENEIKHDDLIEQLKNLSFDDVSDSKSITSKRSNKISEINSQEKDNSGELIFVENKETDENQSSSSSLKNKELLKFVVEADTESTFCKSSNKNYETNSKKKHNTEKPSFVENLEDVENQLSSLLLKNNKLLNKYYKSGSDISAGYESDSDNDEQDEAVTLRERDPTRHNRPENNKQLRTAPFSRNHSKTSKPHFNANNSQTFGNFSPHIFFDFNTSHHGYDCVSHLNSTDFENGIVSPSSRIFHSGFPTSESVTDEAFEGMVPSIVEDQIFNNVEKETFLDSCFEGLTAEEVENILKNLTDSTLDDLSYQNHVDLIEEFPLHVLSSKEVEKVFNNSSILNQNICVAPTVKEISYPNNSQHNFHPEPDHGHSSFSKANVEETSLFSNLCKENGILEKTGQFYNSEYLVNKPGNYSNLVCKNITSINCESLSPKTSDYVIISNEIEHEIVKLEELEERVKKGQKKVSELSREINWNVFPFDKLDDNAISECINTPENKMSNKKDDSKRKNNVTSNHTTL</sequence>
<feature type="region of interest" description="Disordered" evidence="2">
    <location>
        <begin position="183"/>
        <end position="236"/>
    </location>
</feature>
<feature type="coiled-coil region" evidence="1">
    <location>
        <begin position="478"/>
        <end position="512"/>
    </location>
</feature>
<reference evidence="3 4" key="1">
    <citation type="journal article" date="2019" name="Sci. Rep.">
        <title>Orb-weaving spider Araneus ventricosus genome elucidates the spidroin gene catalogue.</title>
        <authorList>
            <person name="Kono N."/>
            <person name="Nakamura H."/>
            <person name="Ohtoshi R."/>
            <person name="Moran D.A.P."/>
            <person name="Shinohara A."/>
            <person name="Yoshida Y."/>
            <person name="Fujiwara M."/>
            <person name="Mori M."/>
            <person name="Tomita M."/>
            <person name="Arakawa K."/>
        </authorList>
    </citation>
    <scope>NUCLEOTIDE SEQUENCE [LARGE SCALE GENOMIC DNA]</scope>
</reference>
<dbReference type="AlphaFoldDB" id="A0A4Y2TPL6"/>
<comment type="caution">
    <text evidence="3">The sequence shown here is derived from an EMBL/GenBank/DDBJ whole genome shotgun (WGS) entry which is preliminary data.</text>
</comment>
<keyword evidence="1" id="KW-0175">Coiled coil</keyword>
<proteinExistence type="predicted"/>
<organism evidence="3 4">
    <name type="scientific">Araneus ventricosus</name>
    <name type="common">Orbweaver spider</name>
    <name type="synonym">Epeira ventricosa</name>
    <dbReference type="NCBI Taxonomy" id="182803"/>
    <lineage>
        <taxon>Eukaryota</taxon>
        <taxon>Metazoa</taxon>
        <taxon>Ecdysozoa</taxon>
        <taxon>Arthropoda</taxon>
        <taxon>Chelicerata</taxon>
        <taxon>Arachnida</taxon>
        <taxon>Araneae</taxon>
        <taxon>Araneomorphae</taxon>
        <taxon>Entelegynae</taxon>
        <taxon>Araneoidea</taxon>
        <taxon>Araneidae</taxon>
        <taxon>Araneus</taxon>
    </lineage>
</organism>
<accession>A0A4Y2TPL6</accession>
<evidence type="ECO:0000313" key="4">
    <source>
        <dbReference type="Proteomes" id="UP000499080"/>
    </source>
</evidence>
<evidence type="ECO:0000256" key="1">
    <source>
        <dbReference type="SAM" id="Coils"/>
    </source>
</evidence>
<feature type="compositionally biased region" description="Basic and acidic residues" evidence="2">
    <location>
        <begin position="539"/>
        <end position="548"/>
    </location>
</feature>
<dbReference type="EMBL" id="BGPR01030198">
    <property type="protein sequence ID" value="GBO02573.1"/>
    <property type="molecule type" value="Genomic_DNA"/>
</dbReference>
<keyword evidence="4" id="KW-1185">Reference proteome</keyword>
<dbReference type="Proteomes" id="UP000499080">
    <property type="component" value="Unassembled WGS sequence"/>
</dbReference>